<comment type="function">
    <text evidence="13">Lignin degradation and detoxification of lignin-derived products.</text>
</comment>
<keyword evidence="9 13" id="KW-0560">Oxidoreductase</keyword>
<evidence type="ECO:0000259" key="15">
    <source>
        <dbReference type="Pfam" id="PF07731"/>
    </source>
</evidence>
<evidence type="ECO:0000256" key="6">
    <source>
        <dbReference type="ARBA" id="ARBA00022525"/>
    </source>
</evidence>
<dbReference type="PROSITE" id="PS00079">
    <property type="entry name" value="MULTICOPPER_OXIDASE1"/>
    <property type="match status" value="1"/>
</dbReference>
<evidence type="ECO:0000256" key="13">
    <source>
        <dbReference type="RuleBase" id="RU361119"/>
    </source>
</evidence>
<dbReference type="InterPro" id="IPR034285">
    <property type="entry name" value="CuRO_2_LCC"/>
</dbReference>
<reference evidence="17 18" key="1">
    <citation type="journal article" date="2018" name="Nat. Genet.">
        <title>The Rosa genome provides new insights in the design of modern roses.</title>
        <authorList>
            <person name="Bendahmane M."/>
        </authorList>
    </citation>
    <scope>NUCLEOTIDE SEQUENCE [LARGE SCALE GENOMIC DNA]</scope>
    <source>
        <strain evidence="18">cv. Old Blush</strain>
    </source>
</reference>
<comment type="caution">
    <text evidence="17">The sequence shown here is derived from an EMBL/GenBank/DDBJ whole genome shotgun (WGS) entry which is preliminary data.</text>
</comment>
<evidence type="ECO:0000256" key="3">
    <source>
        <dbReference type="ARBA" id="ARBA00010609"/>
    </source>
</evidence>
<proteinExistence type="inferred from homology"/>
<evidence type="ECO:0000259" key="16">
    <source>
        <dbReference type="Pfam" id="PF07732"/>
    </source>
</evidence>
<dbReference type="CDD" id="cd13875">
    <property type="entry name" value="CuRO_2_LCC_plant"/>
    <property type="match status" value="1"/>
</dbReference>
<dbReference type="EC" id="1.10.3.2" evidence="4 13"/>
<comment type="similarity">
    <text evidence="3 13">Belongs to the multicopper oxidase family.</text>
</comment>
<evidence type="ECO:0000256" key="11">
    <source>
        <dbReference type="ARBA" id="ARBA00023180"/>
    </source>
</evidence>
<dbReference type="InterPro" id="IPR008972">
    <property type="entry name" value="Cupredoxin"/>
</dbReference>
<gene>
    <name evidence="17" type="ORF">RchiOBHm_Chr6g0273201</name>
</gene>
<dbReference type="EMBL" id="PDCK01000044">
    <property type="protein sequence ID" value="PRQ24510.1"/>
    <property type="molecule type" value="Genomic_DNA"/>
</dbReference>
<evidence type="ECO:0000256" key="12">
    <source>
        <dbReference type="ARBA" id="ARBA00023185"/>
    </source>
</evidence>
<dbReference type="GO" id="GO:0052716">
    <property type="term" value="F:hydroquinone:oxygen oxidoreductase activity"/>
    <property type="evidence" value="ECO:0007669"/>
    <property type="project" value="UniProtKB-EC"/>
</dbReference>
<keyword evidence="18" id="KW-1185">Reference proteome</keyword>
<accession>A0A2P6PRF2</accession>
<keyword evidence="12 13" id="KW-0439">Lignin degradation</keyword>
<protein>
    <recommendedName>
        <fullName evidence="4 13">Laccase</fullName>
        <ecNumber evidence="4 13">1.10.3.2</ecNumber>
    </recommendedName>
    <alternativeName>
        <fullName evidence="13">Benzenediol:oxygen oxidoreductase</fullName>
    </alternativeName>
    <alternativeName>
        <fullName evidence="13">Diphenol oxidase</fullName>
    </alternativeName>
    <alternativeName>
        <fullName evidence="13">Urishiol oxidase</fullName>
    </alternativeName>
</protein>
<dbReference type="Gramene" id="PRQ24510">
    <property type="protein sequence ID" value="PRQ24510"/>
    <property type="gene ID" value="RchiOBHm_Chr6g0273201"/>
</dbReference>
<feature type="domain" description="Plastocyanin-like" evidence="16">
    <location>
        <begin position="34"/>
        <end position="146"/>
    </location>
</feature>
<evidence type="ECO:0000256" key="5">
    <source>
        <dbReference type="ARBA" id="ARBA00022523"/>
    </source>
</evidence>
<dbReference type="PROSITE" id="PS00080">
    <property type="entry name" value="MULTICOPPER_OXIDASE2"/>
    <property type="match status" value="1"/>
</dbReference>
<evidence type="ECO:0000256" key="2">
    <source>
        <dbReference type="ARBA" id="ARBA00004271"/>
    </source>
</evidence>
<evidence type="ECO:0000256" key="8">
    <source>
        <dbReference type="ARBA" id="ARBA00022737"/>
    </source>
</evidence>
<keyword evidence="5 13" id="KW-0052">Apoplast</keyword>
<feature type="signal peptide" evidence="13">
    <location>
        <begin position="1"/>
        <end position="25"/>
    </location>
</feature>
<feature type="chain" id="PRO_5015021444" description="Laccase" evidence="13">
    <location>
        <begin position="26"/>
        <end position="566"/>
    </location>
</feature>
<dbReference type="NCBIfam" id="TIGR03389">
    <property type="entry name" value="laccase"/>
    <property type="match status" value="1"/>
</dbReference>
<dbReference type="InterPro" id="IPR045087">
    <property type="entry name" value="Cu-oxidase_fam"/>
</dbReference>
<dbReference type="OrthoDB" id="2121828at2759"/>
<dbReference type="OMA" id="MNELPCQ"/>
<dbReference type="InterPro" id="IPR017761">
    <property type="entry name" value="Laccase"/>
</dbReference>
<dbReference type="CDD" id="cd13897">
    <property type="entry name" value="CuRO_3_LCC_plant"/>
    <property type="match status" value="1"/>
</dbReference>
<dbReference type="PANTHER" id="PTHR11709">
    <property type="entry name" value="MULTI-COPPER OXIDASE"/>
    <property type="match status" value="1"/>
</dbReference>
<dbReference type="Pfam" id="PF07732">
    <property type="entry name" value="Cu-oxidase_3"/>
    <property type="match status" value="1"/>
</dbReference>
<keyword evidence="11" id="KW-0325">Glycoprotein</keyword>
<dbReference type="Gene3D" id="2.60.40.420">
    <property type="entry name" value="Cupredoxins - blue copper proteins"/>
    <property type="match status" value="3"/>
</dbReference>
<keyword evidence="6 13" id="KW-0964">Secreted</keyword>
<evidence type="ECO:0000313" key="18">
    <source>
        <dbReference type="Proteomes" id="UP000238479"/>
    </source>
</evidence>
<dbReference type="GO" id="GO:0046274">
    <property type="term" value="P:lignin catabolic process"/>
    <property type="evidence" value="ECO:0007669"/>
    <property type="project" value="UniProtKB-KW"/>
</dbReference>
<dbReference type="InterPro" id="IPR001117">
    <property type="entry name" value="Cu-oxidase_2nd"/>
</dbReference>
<comment type="cofactor">
    <cofactor evidence="13">
        <name>Cu cation</name>
        <dbReference type="ChEBI" id="CHEBI:23378"/>
    </cofactor>
    <text evidence="13">Binds 4 Cu cations per monomer.</text>
</comment>
<dbReference type="Pfam" id="PF00394">
    <property type="entry name" value="Cu-oxidase"/>
    <property type="match status" value="1"/>
</dbReference>
<evidence type="ECO:0000256" key="9">
    <source>
        <dbReference type="ARBA" id="ARBA00023002"/>
    </source>
</evidence>
<organism evidence="17 18">
    <name type="scientific">Rosa chinensis</name>
    <name type="common">China rose</name>
    <dbReference type="NCBI Taxonomy" id="74649"/>
    <lineage>
        <taxon>Eukaryota</taxon>
        <taxon>Viridiplantae</taxon>
        <taxon>Streptophyta</taxon>
        <taxon>Embryophyta</taxon>
        <taxon>Tracheophyta</taxon>
        <taxon>Spermatophyta</taxon>
        <taxon>Magnoliopsida</taxon>
        <taxon>eudicotyledons</taxon>
        <taxon>Gunneridae</taxon>
        <taxon>Pentapetalae</taxon>
        <taxon>rosids</taxon>
        <taxon>fabids</taxon>
        <taxon>Rosales</taxon>
        <taxon>Rosaceae</taxon>
        <taxon>Rosoideae</taxon>
        <taxon>Rosoideae incertae sedis</taxon>
        <taxon>Rosa</taxon>
    </lineage>
</organism>
<dbReference type="SUPFAM" id="SSF49503">
    <property type="entry name" value="Cupredoxins"/>
    <property type="match status" value="3"/>
</dbReference>
<dbReference type="InterPro" id="IPR034288">
    <property type="entry name" value="CuRO_1_LCC"/>
</dbReference>
<keyword evidence="13" id="KW-0732">Signal</keyword>
<comment type="subcellular location">
    <subcellularLocation>
        <location evidence="2 13">Secreted</location>
        <location evidence="2 13">Extracellular space</location>
        <location evidence="2 13">Apoplast</location>
    </subcellularLocation>
</comment>
<dbReference type="InterPro" id="IPR033138">
    <property type="entry name" value="Cu_oxidase_CS"/>
</dbReference>
<keyword evidence="7 13" id="KW-0479">Metal-binding</keyword>
<dbReference type="PANTHER" id="PTHR11709:SF410">
    <property type="entry name" value="LACCASE"/>
    <property type="match status" value="1"/>
</dbReference>
<dbReference type="InterPro" id="IPR011706">
    <property type="entry name" value="Cu-oxidase_C"/>
</dbReference>
<dbReference type="GO" id="GO:0005507">
    <property type="term" value="F:copper ion binding"/>
    <property type="evidence" value="ECO:0007669"/>
    <property type="project" value="InterPro"/>
</dbReference>
<keyword evidence="10 13" id="KW-0186">Copper</keyword>
<evidence type="ECO:0000313" key="17">
    <source>
        <dbReference type="EMBL" id="PRQ24510.1"/>
    </source>
</evidence>
<dbReference type="Proteomes" id="UP000238479">
    <property type="component" value="Chromosome 6"/>
</dbReference>
<evidence type="ECO:0000256" key="7">
    <source>
        <dbReference type="ARBA" id="ARBA00022723"/>
    </source>
</evidence>
<dbReference type="GO" id="GO:0048046">
    <property type="term" value="C:apoplast"/>
    <property type="evidence" value="ECO:0007669"/>
    <property type="project" value="UniProtKB-SubCell"/>
</dbReference>
<name>A0A2P6PRF2_ROSCH</name>
<dbReference type="AlphaFoldDB" id="A0A2P6PRF2"/>
<dbReference type="InterPro" id="IPR011707">
    <property type="entry name" value="Cu-oxidase-like_N"/>
</dbReference>
<evidence type="ECO:0000256" key="1">
    <source>
        <dbReference type="ARBA" id="ARBA00000349"/>
    </source>
</evidence>
<dbReference type="InterPro" id="IPR034289">
    <property type="entry name" value="CuRO_3_LCC"/>
</dbReference>
<sequence length="566" mass="62535">MAGFNKMGCILTAFLVFMFLQLCSATRYYDWVLQEKNFTRLCSTKSILTVNGGFPGPAIQVHKGETIYVNIRNQGLYGVTIHWHGVKQPRNPWSDGPENITQCPIQPGSNFTYEVVFSSEEGTLWWHAHSDWTRATVHGAIVVLPAAGTTYPFATPYAQQTIILASWFKADVMEVINSALATGADPNTSDAFTINGQPGDLYSCSKASTYRLLVDYGKTYMLRIINAIMNEEQFFAIANHNLTVVTQDASYIKPITTPYIMITPGQTMDVLVTTNQPRSHYYMASTAYNDGDVPYHNGTTTAILQYRGNYSTPSTTPLPNLPIHNDTTAADNFTARVKSLASKAHPISVPTNITTRIYMTVSINERICANASCAGPNNNAIAASLNNISFDTPSIDILQAYYRGINGVFQGNFPSNPPLFFNFTGEVVNSTKYPTFATKAKFLKYGEGVEIIFQGTNLVAPENHPMHLHGFSFYLVGTGYGNFNKATSPKTYNLVDPPEANTIGVPKNGWATIRFVADNPGVWFMHCHLERHASWGMDTVFIVRNGNTEESKLRPPPAHMPPCSKS</sequence>
<feature type="domain" description="Plastocyanin-like" evidence="14">
    <location>
        <begin position="160"/>
        <end position="309"/>
    </location>
</feature>
<evidence type="ECO:0000256" key="10">
    <source>
        <dbReference type="ARBA" id="ARBA00023008"/>
    </source>
</evidence>
<dbReference type="CDD" id="cd13849">
    <property type="entry name" value="CuRO_1_LCC_plant"/>
    <property type="match status" value="1"/>
</dbReference>
<dbReference type="InterPro" id="IPR002355">
    <property type="entry name" value="Cu_oxidase_Cu_BS"/>
</dbReference>
<keyword evidence="8 13" id="KW-0677">Repeat</keyword>
<comment type="catalytic activity">
    <reaction evidence="1 13">
        <text>4 hydroquinone + O2 = 4 benzosemiquinone + 2 H2O</text>
        <dbReference type="Rhea" id="RHEA:11276"/>
        <dbReference type="ChEBI" id="CHEBI:15377"/>
        <dbReference type="ChEBI" id="CHEBI:15379"/>
        <dbReference type="ChEBI" id="CHEBI:17594"/>
        <dbReference type="ChEBI" id="CHEBI:17977"/>
        <dbReference type="EC" id="1.10.3.2"/>
    </reaction>
</comment>
<evidence type="ECO:0000256" key="4">
    <source>
        <dbReference type="ARBA" id="ARBA00012297"/>
    </source>
</evidence>
<dbReference type="Pfam" id="PF07731">
    <property type="entry name" value="Cu-oxidase_2"/>
    <property type="match status" value="1"/>
</dbReference>
<evidence type="ECO:0000259" key="14">
    <source>
        <dbReference type="Pfam" id="PF00394"/>
    </source>
</evidence>
<feature type="domain" description="Plastocyanin-like" evidence="15">
    <location>
        <begin position="414"/>
        <end position="546"/>
    </location>
</feature>